<dbReference type="EMBL" id="CP038631">
    <property type="protein sequence ID" value="QCC45105.1"/>
    <property type="molecule type" value="Genomic_DNA"/>
</dbReference>
<dbReference type="EMBL" id="VRYN01000003">
    <property type="protein sequence ID" value="TYO76216.1"/>
    <property type="molecule type" value="Genomic_DNA"/>
</dbReference>
<evidence type="ECO:0000313" key="6">
    <source>
        <dbReference type="Proteomes" id="UP000296216"/>
    </source>
</evidence>
<name>A0A4D6GTR1_HALS9</name>
<evidence type="ECO:0000256" key="1">
    <source>
        <dbReference type="ARBA" id="ARBA00022763"/>
    </source>
</evidence>
<gene>
    <name evidence="5" type="ORF">APQ99_01773</name>
    <name evidence="4" type="ORF">HBSAL_07270</name>
</gene>
<accession>A0A4D6GTR1</accession>
<dbReference type="PANTHER" id="PTHR43003:SF5">
    <property type="entry name" value="DNA-3-METHYLADENINE GLYCOSYLASE"/>
    <property type="match status" value="1"/>
</dbReference>
<dbReference type="AlphaFoldDB" id="A0A4D6GTR1"/>
<dbReference type="GO" id="GO:0006285">
    <property type="term" value="P:base-excision repair, AP site formation"/>
    <property type="evidence" value="ECO:0007669"/>
    <property type="project" value="TreeGrafter"/>
</dbReference>
<dbReference type="GO" id="GO:0032993">
    <property type="term" value="C:protein-DNA complex"/>
    <property type="evidence" value="ECO:0007669"/>
    <property type="project" value="TreeGrafter"/>
</dbReference>
<feature type="domain" description="HhH-GPD" evidence="3">
    <location>
        <begin position="41"/>
        <end position="190"/>
    </location>
</feature>
<dbReference type="Pfam" id="PF00730">
    <property type="entry name" value="HhH-GPD"/>
    <property type="match status" value="1"/>
</dbReference>
<keyword evidence="4" id="KW-0378">Hydrolase</keyword>
<sequence>MADAHDALRTDPTLAPLLDAHGELAVTPHDDLFERLVVAIIRQQLSTDAAATIRERVFDAVDVTPAGIAAADPAVLRDAGLSRQKTDYVTNVAAAFREHDYTRARFAELSDAAVREELTAITGVGDWTASMFLLFALGRADVFPVGDLGIRTGMQALYGADTTRAEMREIADSWRPYRSYASLYVWRAQDA</sequence>
<dbReference type="GeneID" id="68694057"/>
<evidence type="ECO:0000256" key="2">
    <source>
        <dbReference type="ARBA" id="ARBA00023204"/>
    </source>
</evidence>
<keyword evidence="4" id="KW-0326">Glycosidase</keyword>
<dbReference type="Gene3D" id="1.10.340.30">
    <property type="entry name" value="Hypothetical protein, domain 2"/>
    <property type="match status" value="1"/>
</dbReference>
<proteinExistence type="predicted"/>
<dbReference type="InterPro" id="IPR051912">
    <property type="entry name" value="Alkylbase_DNA_Glycosylase/TA"/>
</dbReference>
<reference evidence="4 6" key="1">
    <citation type="journal article" date="2019" name="Microbiol. Resour. Announc.">
        <title>The Genome Sequence of the Halobacterium salinarum Type Strain Is Closely Related to That of Laboratory Strains NRC-1 and R1.</title>
        <authorList>
            <person name="Pfeiffer F."/>
            <person name="Marchfelder A."/>
            <person name="Habermann B."/>
            <person name="Dyall-Smith M.L."/>
        </authorList>
    </citation>
    <scope>NUCLEOTIDE SEQUENCE [LARGE SCALE GENOMIC DNA]</scope>
    <source>
        <strain evidence="4">91-R6</strain>
        <strain evidence="6">ATCC 33171 / DSM 3754 / JCM 8978 / NBRC 102687 / NCIMB 764 / 91-R6</strain>
    </source>
</reference>
<dbReference type="GO" id="GO:0032131">
    <property type="term" value="F:alkylated DNA binding"/>
    <property type="evidence" value="ECO:0007669"/>
    <property type="project" value="TreeGrafter"/>
</dbReference>
<dbReference type="CDD" id="cd00056">
    <property type="entry name" value="ENDO3c"/>
    <property type="match status" value="1"/>
</dbReference>
<evidence type="ECO:0000313" key="4">
    <source>
        <dbReference type="EMBL" id="QCC45105.1"/>
    </source>
</evidence>
<dbReference type="EC" id="3.2.2.-" evidence="4"/>
<organism evidence="4 6">
    <name type="scientific">Halobacterium salinarum (strain ATCC 33171 / DSM 3754 / JCM 8978 / NBRC 102687 / NCIMB 764 / 91-R6)</name>
    <dbReference type="NCBI Taxonomy" id="2597657"/>
    <lineage>
        <taxon>Archaea</taxon>
        <taxon>Methanobacteriati</taxon>
        <taxon>Methanobacteriota</taxon>
        <taxon>Stenosarchaea group</taxon>
        <taxon>Halobacteria</taxon>
        <taxon>Halobacteriales</taxon>
        <taxon>Halobacteriaceae</taxon>
        <taxon>Halobacterium</taxon>
    </lineage>
</organism>
<dbReference type="RefSeq" id="WP_010902951.1">
    <property type="nucleotide sequence ID" value="NZ_VRYN01000003.1"/>
</dbReference>
<dbReference type="InterPro" id="IPR003265">
    <property type="entry name" value="HhH-GPD_domain"/>
</dbReference>
<dbReference type="PANTHER" id="PTHR43003">
    <property type="entry name" value="DNA-3-METHYLADENINE GLYCOSYLASE"/>
    <property type="match status" value="1"/>
</dbReference>
<evidence type="ECO:0000259" key="3">
    <source>
        <dbReference type="SMART" id="SM00478"/>
    </source>
</evidence>
<dbReference type="GO" id="GO:0043916">
    <property type="term" value="F:DNA-7-methylguanine glycosylase activity"/>
    <property type="evidence" value="ECO:0007669"/>
    <property type="project" value="TreeGrafter"/>
</dbReference>
<dbReference type="Gene3D" id="1.10.1670.40">
    <property type="match status" value="1"/>
</dbReference>
<evidence type="ECO:0000313" key="5">
    <source>
        <dbReference type="EMBL" id="TYO76216.1"/>
    </source>
</evidence>
<dbReference type="SUPFAM" id="SSF48150">
    <property type="entry name" value="DNA-glycosylase"/>
    <property type="match status" value="1"/>
</dbReference>
<dbReference type="SMART" id="SM00478">
    <property type="entry name" value="ENDO3c"/>
    <property type="match status" value="1"/>
</dbReference>
<dbReference type="GO" id="GO:0008725">
    <property type="term" value="F:DNA-3-methyladenine glycosylase activity"/>
    <property type="evidence" value="ECO:0007669"/>
    <property type="project" value="TreeGrafter"/>
</dbReference>
<keyword evidence="2" id="KW-0234">DNA repair</keyword>
<dbReference type="Proteomes" id="UP000296216">
    <property type="component" value="Chromosome"/>
</dbReference>
<protein>
    <submittedName>
        <fullName evidence="4">DNA N-glycosylase</fullName>
        <ecNumber evidence="4">3.2.2.-</ecNumber>
    </submittedName>
    <submittedName>
        <fullName evidence="5">DNA-3-methyladenine glycosylase II</fullName>
    </submittedName>
</protein>
<dbReference type="InterPro" id="IPR011257">
    <property type="entry name" value="DNA_glycosylase"/>
</dbReference>
<reference evidence="5 7" key="2">
    <citation type="submission" date="2019-07" db="EMBL/GenBank/DDBJ databases">
        <title>Genomic Encyclopedia of Archaeal and Bacterial Type Strains, Phase II (KMG-II): from individual species to whole genera.</title>
        <authorList>
            <person name="Goeker M."/>
        </authorList>
    </citation>
    <scope>NUCLEOTIDE SEQUENCE [LARGE SCALE GENOMIC DNA]</scope>
    <source>
        <strain evidence="5 7">DSM 3754</strain>
    </source>
</reference>
<keyword evidence="1" id="KW-0227">DNA damage</keyword>
<evidence type="ECO:0000313" key="7">
    <source>
        <dbReference type="Proteomes" id="UP000323075"/>
    </source>
</evidence>
<reference evidence="4" key="3">
    <citation type="journal article" name="MicrobiologyOpen">
        <title>Whole-genome comparison between the type strain of Halobacterium salinarum (DSM 3754(T)) and the laboratory strains R1 and NRC-1.</title>
        <authorList>
            <person name="Pfeiffer F."/>
            <person name="Losensky G."/>
            <person name="Marchfelder A."/>
            <person name="Habermann B."/>
            <person name="Dyall-Smith M."/>
        </authorList>
    </citation>
    <scope>NUCLEOTIDE SEQUENCE</scope>
    <source>
        <strain evidence="4">91-R6</strain>
    </source>
</reference>
<dbReference type="Proteomes" id="UP000323075">
    <property type="component" value="Unassembled WGS sequence"/>
</dbReference>
<dbReference type="GO" id="GO:0006307">
    <property type="term" value="P:DNA alkylation repair"/>
    <property type="evidence" value="ECO:0007669"/>
    <property type="project" value="TreeGrafter"/>
</dbReference>